<evidence type="ECO:0000313" key="2">
    <source>
        <dbReference type="EMBL" id="GIJ49820.1"/>
    </source>
</evidence>
<evidence type="ECO:0000256" key="1">
    <source>
        <dbReference type="SAM" id="MobiDB-lite"/>
    </source>
</evidence>
<organism evidence="2 3">
    <name type="scientific">Virgisporangium aliadipatigenens</name>
    <dbReference type="NCBI Taxonomy" id="741659"/>
    <lineage>
        <taxon>Bacteria</taxon>
        <taxon>Bacillati</taxon>
        <taxon>Actinomycetota</taxon>
        <taxon>Actinomycetes</taxon>
        <taxon>Micromonosporales</taxon>
        <taxon>Micromonosporaceae</taxon>
        <taxon>Virgisporangium</taxon>
    </lineage>
</organism>
<comment type="caution">
    <text evidence="2">The sequence shown here is derived from an EMBL/GenBank/DDBJ whole genome shotgun (WGS) entry which is preliminary data.</text>
</comment>
<proteinExistence type="predicted"/>
<reference evidence="2" key="1">
    <citation type="submission" date="2021-01" db="EMBL/GenBank/DDBJ databases">
        <title>Whole genome shotgun sequence of Virgisporangium aliadipatigenens NBRC 105644.</title>
        <authorList>
            <person name="Komaki H."/>
            <person name="Tamura T."/>
        </authorList>
    </citation>
    <scope>NUCLEOTIDE SEQUENCE</scope>
    <source>
        <strain evidence="2">NBRC 105644</strain>
    </source>
</reference>
<dbReference type="RefSeq" id="WP_203903273.1">
    <property type="nucleotide sequence ID" value="NZ_BOPF01000031.1"/>
</dbReference>
<feature type="compositionally biased region" description="Basic and acidic residues" evidence="1">
    <location>
        <begin position="105"/>
        <end position="114"/>
    </location>
</feature>
<evidence type="ECO:0000313" key="3">
    <source>
        <dbReference type="Proteomes" id="UP000619260"/>
    </source>
</evidence>
<name>A0A8J3YTY2_9ACTN</name>
<dbReference type="Proteomes" id="UP000619260">
    <property type="component" value="Unassembled WGS sequence"/>
</dbReference>
<accession>A0A8J3YTY2</accession>
<sequence length="133" mass="13192">MTDPRTEAERLVATLLGGASMAADSLKGFATGSAECCVCPVCKAIAAARDPDPDLAGRLADGAGEIAAGVAGVLRAFAGGAQPKPAPAEPAAPAAGDDVWAAATRAERSPEKTPPKPMAKKATKPKAAPEDSE</sequence>
<feature type="compositionally biased region" description="Low complexity" evidence="1">
    <location>
        <begin position="91"/>
        <end position="104"/>
    </location>
</feature>
<dbReference type="AlphaFoldDB" id="A0A8J3YTY2"/>
<keyword evidence="3" id="KW-1185">Reference proteome</keyword>
<gene>
    <name evidence="2" type="ORF">Val02_67060</name>
</gene>
<protein>
    <submittedName>
        <fullName evidence="2">Uncharacterized protein</fullName>
    </submittedName>
</protein>
<feature type="region of interest" description="Disordered" evidence="1">
    <location>
        <begin position="80"/>
        <end position="133"/>
    </location>
</feature>
<dbReference type="EMBL" id="BOPF01000031">
    <property type="protein sequence ID" value="GIJ49820.1"/>
    <property type="molecule type" value="Genomic_DNA"/>
</dbReference>